<protein>
    <recommendedName>
        <fullName evidence="4">HTH lacI-type domain-containing protein</fullName>
    </recommendedName>
</protein>
<dbReference type="PANTHER" id="PTHR30146">
    <property type="entry name" value="LACI-RELATED TRANSCRIPTIONAL REPRESSOR"/>
    <property type="match status" value="1"/>
</dbReference>
<dbReference type="STRING" id="455432.AWN90_14325"/>
<dbReference type="PROSITE" id="PS50932">
    <property type="entry name" value="HTH_LACI_2"/>
    <property type="match status" value="1"/>
</dbReference>
<dbReference type="PRINTS" id="PR00036">
    <property type="entry name" value="HTHLACI"/>
</dbReference>
<dbReference type="PROSITE" id="PS00356">
    <property type="entry name" value="HTH_LACI_1"/>
    <property type="match status" value="1"/>
</dbReference>
<dbReference type="AlphaFoldDB" id="A0A164HYJ6"/>
<dbReference type="PANTHER" id="PTHR30146:SF109">
    <property type="entry name" value="HTH-TYPE TRANSCRIPTIONAL REGULATOR GALS"/>
    <property type="match status" value="1"/>
</dbReference>
<comment type="caution">
    <text evidence="5">The sequence shown here is derived from an EMBL/GenBank/DDBJ whole genome shotgun (WGS) entry which is preliminary data.</text>
</comment>
<sequence>MAVTIRDVAALAGVSPATVSRVLNADDRVAPELRERVRTAVAKLGYRPNSQARSLRTRATKVLGLIIADIQNPFFTALARGVEDAASERDYSVVLANSDESLDKELRYLEVAAAERMAGVILSPSSTGASRIETLTDRGIPVVTIDRRLRRAEVDSVTVNNQKAAKEAVDHLLAAGCRRIAMITGPADASTATSRLSGYRAALREADLEPDPALEVRGDYRVEGGRAAARTLLDLPERPDGLFVGNNLMMVGALDTLRRAGVDFPTDLLLAGFDEMSWAGFAPPITLVEQPSYDIGRRATELLLRRVNGEDFPTQRIVLPARLRIRESTHRPALA</sequence>
<feature type="domain" description="HTH lacI-type" evidence="4">
    <location>
        <begin position="3"/>
        <end position="57"/>
    </location>
</feature>
<gene>
    <name evidence="5" type="ORF">AWN90_14325</name>
</gene>
<organism evidence="5 6">
    <name type="scientific">Nocardia terpenica</name>
    <dbReference type="NCBI Taxonomy" id="455432"/>
    <lineage>
        <taxon>Bacteria</taxon>
        <taxon>Bacillati</taxon>
        <taxon>Actinomycetota</taxon>
        <taxon>Actinomycetes</taxon>
        <taxon>Mycobacteriales</taxon>
        <taxon>Nocardiaceae</taxon>
        <taxon>Nocardia</taxon>
    </lineage>
</organism>
<evidence type="ECO:0000256" key="2">
    <source>
        <dbReference type="ARBA" id="ARBA00023125"/>
    </source>
</evidence>
<evidence type="ECO:0000259" key="4">
    <source>
        <dbReference type="PROSITE" id="PS50932"/>
    </source>
</evidence>
<dbReference type="EMBL" id="LWGR01000021">
    <property type="protein sequence ID" value="KZM68933.1"/>
    <property type="molecule type" value="Genomic_DNA"/>
</dbReference>
<keyword evidence="2" id="KW-0238">DNA-binding</keyword>
<evidence type="ECO:0000256" key="1">
    <source>
        <dbReference type="ARBA" id="ARBA00023015"/>
    </source>
</evidence>
<keyword evidence="3" id="KW-0804">Transcription</keyword>
<dbReference type="SUPFAM" id="SSF47413">
    <property type="entry name" value="lambda repressor-like DNA-binding domains"/>
    <property type="match status" value="1"/>
</dbReference>
<accession>A0A164HYJ6</accession>
<name>A0A164HYJ6_9NOCA</name>
<dbReference type="InterPro" id="IPR000843">
    <property type="entry name" value="HTH_LacI"/>
</dbReference>
<dbReference type="Gene3D" id="3.40.50.2300">
    <property type="match status" value="2"/>
</dbReference>
<dbReference type="CDD" id="cd01392">
    <property type="entry name" value="HTH_LacI"/>
    <property type="match status" value="1"/>
</dbReference>
<dbReference type="Pfam" id="PF00356">
    <property type="entry name" value="LacI"/>
    <property type="match status" value="1"/>
</dbReference>
<dbReference type="InterPro" id="IPR010982">
    <property type="entry name" value="Lambda_DNA-bd_dom_sf"/>
</dbReference>
<dbReference type="InterPro" id="IPR046335">
    <property type="entry name" value="LacI/GalR-like_sensor"/>
</dbReference>
<evidence type="ECO:0000256" key="3">
    <source>
        <dbReference type="ARBA" id="ARBA00023163"/>
    </source>
</evidence>
<keyword evidence="6" id="KW-1185">Reference proteome</keyword>
<keyword evidence="1" id="KW-0805">Transcription regulation</keyword>
<evidence type="ECO:0000313" key="6">
    <source>
        <dbReference type="Proteomes" id="UP000076512"/>
    </source>
</evidence>
<evidence type="ECO:0000313" key="5">
    <source>
        <dbReference type="EMBL" id="KZM68933.1"/>
    </source>
</evidence>
<dbReference type="SUPFAM" id="SSF53822">
    <property type="entry name" value="Periplasmic binding protein-like I"/>
    <property type="match status" value="1"/>
</dbReference>
<dbReference type="Gene3D" id="1.10.260.40">
    <property type="entry name" value="lambda repressor-like DNA-binding domains"/>
    <property type="match status" value="1"/>
</dbReference>
<dbReference type="Pfam" id="PF13377">
    <property type="entry name" value="Peripla_BP_3"/>
    <property type="match status" value="1"/>
</dbReference>
<dbReference type="RefSeq" id="WP_067580952.1">
    <property type="nucleotide sequence ID" value="NZ_JABMCZ010000002.1"/>
</dbReference>
<dbReference type="OrthoDB" id="59108at2"/>
<dbReference type="InterPro" id="IPR028082">
    <property type="entry name" value="Peripla_BP_I"/>
</dbReference>
<dbReference type="Proteomes" id="UP000076512">
    <property type="component" value="Unassembled WGS sequence"/>
</dbReference>
<proteinExistence type="predicted"/>
<reference evidence="5 6" key="1">
    <citation type="submission" date="2016-04" db="EMBL/GenBank/DDBJ databases">
        <authorList>
            <person name="Evans L.H."/>
            <person name="Alamgir A."/>
            <person name="Owens N."/>
            <person name="Weber N.D."/>
            <person name="Virtaneva K."/>
            <person name="Barbian K."/>
            <person name="Babar A."/>
            <person name="Rosenke K."/>
        </authorList>
    </citation>
    <scope>NUCLEOTIDE SEQUENCE [LARGE SCALE GENOMIC DNA]</scope>
    <source>
        <strain evidence="5 6">IFM 0406</strain>
    </source>
</reference>
<dbReference type="GO" id="GO:0000976">
    <property type="term" value="F:transcription cis-regulatory region binding"/>
    <property type="evidence" value="ECO:0007669"/>
    <property type="project" value="TreeGrafter"/>
</dbReference>
<dbReference type="GO" id="GO:0003700">
    <property type="term" value="F:DNA-binding transcription factor activity"/>
    <property type="evidence" value="ECO:0007669"/>
    <property type="project" value="TreeGrafter"/>
</dbReference>
<dbReference type="SMART" id="SM00354">
    <property type="entry name" value="HTH_LACI"/>
    <property type="match status" value="1"/>
</dbReference>